<proteinExistence type="predicted"/>
<dbReference type="EMBL" id="CYXN01000006">
    <property type="protein sequence ID" value="CUM91167.1"/>
    <property type="molecule type" value="Genomic_DNA"/>
</dbReference>
<evidence type="ECO:0000313" key="2">
    <source>
        <dbReference type="EMBL" id="CUM91167.1"/>
    </source>
</evidence>
<sequence>MDDIIIPTIFHALFDVTAIQKTEDRDVVLLREPKDAAYYEFSAKDDLVITNKYPGFTPDEVLKSFHADTYCFDSLPEKECFFQYIKSDKVQEVYFTGMFTSNQGDLSVYYYDPESGRIRQYYPDFLAKMKDGTYQLIEVKGDNKIDDVVVQAKKEAALEMAAASGIKYEMYAGSTIMKTHILEDPPVHQTSLLP</sequence>
<gene>
    <name evidence="2" type="ORF">ERS852582_01094</name>
</gene>
<name>A0A173SN14_9FIRM</name>
<accession>A0A173SN14</accession>
<dbReference type="Proteomes" id="UP000095649">
    <property type="component" value="Unassembled WGS sequence"/>
</dbReference>
<reference evidence="2 3" key="1">
    <citation type="submission" date="2015-09" db="EMBL/GenBank/DDBJ databases">
        <authorList>
            <consortium name="Pathogen Informatics"/>
        </authorList>
    </citation>
    <scope>NUCLEOTIDE SEQUENCE [LARGE SCALE GENOMIC DNA]</scope>
    <source>
        <strain evidence="2 3">2789STDY5834970</strain>
    </source>
</reference>
<organism evidence="2 3">
    <name type="scientific">Faecalibacterium prausnitzii</name>
    <dbReference type="NCBI Taxonomy" id="853"/>
    <lineage>
        <taxon>Bacteria</taxon>
        <taxon>Bacillati</taxon>
        <taxon>Bacillota</taxon>
        <taxon>Clostridia</taxon>
        <taxon>Eubacteriales</taxon>
        <taxon>Oscillospiraceae</taxon>
        <taxon>Faecalibacterium</taxon>
    </lineage>
</organism>
<evidence type="ECO:0000313" key="3">
    <source>
        <dbReference type="Proteomes" id="UP000095649"/>
    </source>
</evidence>
<feature type="domain" description="TnsA endonuclease N-terminal" evidence="1">
    <location>
        <begin position="106"/>
        <end position="171"/>
    </location>
</feature>
<dbReference type="Pfam" id="PF08722">
    <property type="entry name" value="Tn7_TnsA-like_N"/>
    <property type="match status" value="1"/>
</dbReference>
<dbReference type="InterPro" id="IPR014833">
    <property type="entry name" value="TnsA_N"/>
</dbReference>
<dbReference type="AlphaFoldDB" id="A0A173SN14"/>
<evidence type="ECO:0000259" key="1">
    <source>
        <dbReference type="Pfam" id="PF08722"/>
    </source>
</evidence>
<protein>
    <recommendedName>
        <fullName evidence="1">TnsA endonuclease N-terminal domain-containing protein</fullName>
    </recommendedName>
</protein>